<feature type="region of interest" description="Disordered" evidence="18">
    <location>
        <begin position="79"/>
        <end position="115"/>
    </location>
</feature>
<dbReference type="GO" id="GO:0005737">
    <property type="term" value="C:cytoplasm"/>
    <property type="evidence" value="ECO:0007669"/>
    <property type="project" value="UniProtKB-SubCell"/>
</dbReference>
<keyword evidence="9" id="KW-0156">Chromatin regulator</keyword>
<evidence type="ECO:0000256" key="10">
    <source>
        <dbReference type="ARBA" id="ARBA00023015"/>
    </source>
</evidence>
<comment type="similarity">
    <text evidence="3">Belongs to the HAT1 family.</text>
</comment>
<dbReference type="GO" id="GO:0031509">
    <property type="term" value="P:subtelomeric heterochromatin formation"/>
    <property type="evidence" value="ECO:0007669"/>
    <property type="project" value="InterPro"/>
</dbReference>
<dbReference type="Proteomes" id="UP001213681">
    <property type="component" value="Unassembled WGS sequence"/>
</dbReference>
<name>A0AAD6C3B3_9EURO</name>
<keyword evidence="11" id="KW-0804">Transcription</keyword>
<evidence type="ECO:0000256" key="2">
    <source>
        <dbReference type="ARBA" id="ARBA00004496"/>
    </source>
</evidence>
<keyword evidence="10" id="KW-0805">Transcription regulation</keyword>
<evidence type="ECO:0000256" key="7">
    <source>
        <dbReference type="ARBA" id="ARBA00022679"/>
    </source>
</evidence>
<evidence type="ECO:0000256" key="8">
    <source>
        <dbReference type="ARBA" id="ARBA00022763"/>
    </source>
</evidence>
<dbReference type="GO" id="GO:0000981">
    <property type="term" value="F:DNA-binding transcription factor activity, RNA polymerase II-specific"/>
    <property type="evidence" value="ECO:0007669"/>
    <property type="project" value="InterPro"/>
</dbReference>
<feature type="compositionally biased region" description="Polar residues" evidence="18">
    <location>
        <begin position="100"/>
        <end position="115"/>
    </location>
</feature>
<evidence type="ECO:0000256" key="4">
    <source>
        <dbReference type="ARBA" id="ARBA00013184"/>
    </source>
</evidence>
<proteinExistence type="inferred from homology"/>
<keyword evidence="13" id="KW-0539">Nucleus</keyword>
<evidence type="ECO:0000256" key="15">
    <source>
        <dbReference type="ARBA" id="ARBA00048017"/>
    </source>
</evidence>
<dbReference type="InterPro" id="IPR017380">
    <property type="entry name" value="Hist_AcTrfase_B-typ_cat-su"/>
</dbReference>
<comment type="subunit">
    <text evidence="17">Component of the HAT-B complex composed of at least HAT1 and HAT2. The HAT-B complex binds to histone H4 tail.</text>
</comment>
<keyword evidence="6" id="KW-0963">Cytoplasm</keyword>
<evidence type="ECO:0000313" key="20">
    <source>
        <dbReference type="EMBL" id="KAJ5444705.1"/>
    </source>
</evidence>
<dbReference type="GeneID" id="81602202"/>
<dbReference type="EC" id="2.3.1.48" evidence="4"/>
<dbReference type="InterPro" id="IPR019467">
    <property type="entry name" value="Hat1_N"/>
</dbReference>
<dbReference type="EMBL" id="JAPVEA010000007">
    <property type="protein sequence ID" value="KAJ5444705.1"/>
    <property type="molecule type" value="Genomic_DNA"/>
</dbReference>
<dbReference type="GO" id="GO:0006281">
    <property type="term" value="P:DNA repair"/>
    <property type="evidence" value="ECO:0007669"/>
    <property type="project" value="UniProtKB-KW"/>
</dbReference>
<evidence type="ECO:0000256" key="13">
    <source>
        <dbReference type="ARBA" id="ARBA00023242"/>
    </source>
</evidence>
<evidence type="ECO:0000256" key="3">
    <source>
        <dbReference type="ARBA" id="ARBA00010543"/>
    </source>
</evidence>
<accession>A0AAD6C3B3</accession>
<dbReference type="InterPro" id="IPR001138">
    <property type="entry name" value="Zn2Cys6_DnaBD"/>
</dbReference>
<dbReference type="GO" id="GO:0008270">
    <property type="term" value="F:zinc ion binding"/>
    <property type="evidence" value="ECO:0007669"/>
    <property type="project" value="InterPro"/>
</dbReference>
<dbReference type="FunFam" id="3.40.630.30:FF:000125">
    <property type="entry name" value="Histone acetyltransferase type B catalytic subunit"/>
    <property type="match status" value="1"/>
</dbReference>
<dbReference type="GO" id="GO:0000781">
    <property type="term" value="C:chromosome, telomeric region"/>
    <property type="evidence" value="ECO:0007669"/>
    <property type="project" value="GOC"/>
</dbReference>
<evidence type="ECO:0000256" key="17">
    <source>
        <dbReference type="ARBA" id="ARBA00063577"/>
    </source>
</evidence>
<keyword evidence="21" id="KW-1185">Reference proteome</keyword>
<evidence type="ECO:0000256" key="5">
    <source>
        <dbReference type="ARBA" id="ARBA00021268"/>
    </source>
</evidence>
<dbReference type="CDD" id="cd00067">
    <property type="entry name" value="GAL4"/>
    <property type="match status" value="1"/>
</dbReference>
<evidence type="ECO:0000313" key="21">
    <source>
        <dbReference type="Proteomes" id="UP001213681"/>
    </source>
</evidence>
<evidence type="ECO:0000256" key="11">
    <source>
        <dbReference type="ARBA" id="ARBA00023163"/>
    </source>
</evidence>
<dbReference type="InterPro" id="IPR016181">
    <property type="entry name" value="Acyl_CoA_acyltransferase"/>
</dbReference>
<dbReference type="SUPFAM" id="SSF55729">
    <property type="entry name" value="Acyl-CoA N-acyltransferases (Nat)"/>
    <property type="match status" value="1"/>
</dbReference>
<sequence length="1050" mass="117919">MAEPRGSSRHLDFSASLGDLTIVFTPFEPQKGLRECDRLNPVCSQCKRAGKPCGGYRDVPSLLFRNENDKTARRAAAAKAKSEARRKLMDSSESSEEGSNISTCKSRLDSSSSNYVAQPDKTQTVLVPPMPAAVPSTVEEIGLSFFFNRFVSAISGLAGDLPYGLESSPFLKAILKQSPLRDATVSVGLAAMSNVSQDRALSLTAREKYVAAINVVRRAVENPEKANANQTFHIIVMLSMYEMVCCAPNEIDSWTIHLDGVAALVKQASFNDALKSVNPRPHLQYYFISIIRYFLVQGVMPSELLDWSPDRIPGAKPDQFPTICLVDILIRFMKLHSSIRDNPDPDSRLAVSSALLCEAELEAWEKDLPEKWKFSLKQSNDFQRTFNGMYMIYNDVWASRDLNHYFWARLKVNEMILRHISRIQTPTLSDIQQRQRVLAMISLMAKYICAGAASQMGAFGCGIPSMGLTNLPQLPPLNGVFMLMFPLAVAGGAVGTGDEVHEWVLGTLQKIGQTMGIRRALEMIPTLKQVHAPPSQLHLRILATSGPHQLDSFQYTSKMALEDEWTCDANDALQITVVQPSETKPKTLSTFHPQFTYPIFGDEEQIFGYKGLIIRLRFAAHDLRPHVHISYDDRFKAVGDIAATDLLGALKEFVPEEALINLPDYENAVQEDSYAKDFTPPGKLVYSYEANERNYEIWAGSLADPDVRCILDRAQVLVSLFIEAGTPLATDDPEWTLERWTVYFVYEKVTPPTPTASSYSIVGYATTYRYWLYQRDRSITPTVKDDAFPPPEIKLSELPSRLRIAQFLILPSHHRAGHGTHLYTTIHASCIADPTIIELTVEDPNESFDALRDTADFCLLQPEFVKRKVNLNPDPNGAYSRKQRLRAVPTAELIPTDVLRDIRTSFKIEATQFAHILEMFLLSQIPPSHRLAGGANLTRLLIKKAKADDPNDRRYYWWRMLTKQRLFKKHKELLQELELIDRVEKLDDTVRNVEEGYEITLQAVEGRLPGGAADQEAPAPTGSRNKRKLTIEDDEDEDENGSEAAKRPKV</sequence>
<feature type="region of interest" description="Disordered" evidence="18">
    <location>
        <begin position="1007"/>
        <end position="1050"/>
    </location>
</feature>
<evidence type="ECO:0000256" key="18">
    <source>
        <dbReference type="SAM" id="MobiDB-lite"/>
    </source>
</evidence>
<evidence type="ECO:0000256" key="9">
    <source>
        <dbReference type="ARBA" id="ARBA00022853"/>
    </source>
</evidence>
<feature type="domain" description="Histone acetyl transferase HAT1 N-terminal" evidence="19">
    <location>
        <begin position="565"/>
        <end position="723"/>
    </location>
</feature>
<dbReference type="GO" id="GO:0004402">
    <property type="term" value="F:histone acetyltransferase activity"/>
    <property type="evidence" value="ECO:0007669"/>
    <property type="project" value="InterPro"/>
</dbReference>
<evidence type="ECO:0000256" key="16">
    <source>
        <dbReference type="ARBA" id="ARBA00053467"/>
    </source>
</evidence>
<dbReference type="InterPro" id="IPR037113">
    <property type="entry name" value="Hat1_N_sf"/>
</dbReference>
<dbReference type="PANTHER" id="PTHR12046">
    <property type="entry name" value="HISTONE ACETYLTRANSFERASE TYPE B CATALYTIC SUBUNIT"/>
    <property type="match status" value="1"/>
</dbReference>
<reference evidence="20" key="2">
    <citation type="journal article" date="2023" name="IMA Fungus">
        <title>Comparative genomic study of the Penicillium genus elucidates a diverse pangenome and 15 lateral gene transfer events.</title>
        <authorList>
            <person name="Petersen C."/>
            <person name="Sorensen T."/>
            <person name="Nielsen M.R."/>
            <person name="Sondergaard T.E."/>
            <person name="Sorensen J.L."/>
            <person name="Fitzpatrick D.A."/>
            <person name="Frisvad J.C."/>
            <person name="Nielsen K.L."/>
        </authorList>
    </citation>
    <scope>NUCLEOTIDE SEQUENCE</scope>
    <source>
        <strain evidence="20">IBT 16125</strain>
    </source>
</reference>
<evidence type="ECO:0000256" key="14">
    <source>
        <dbReference type="ARBA" id="ARBA00023315"/>
    </source>
</evidence>
<comment type="subcellular location">
    <subcellularLocation>
        <location evidence="2">Cytoplasm</location>
    </subcellularLocation>
    <subcellularLocation>
        <location evidence="1">Nucleus</location>
    </subcellularLocation>
</comment>
<keyword evidence="8" id="KW-0227">DNA damage</keyword>
<evidence type="ECO:0000256" key="6">
    <source>
        <dbReference type="ARBA" id="ARBA00022490"/>
    </source>
</evidence>
<keyword evidence="12" id="KW-0234">DNA repair</keyword>
<organism evidence="20 21">
    <name type="scientific">Penicillium daleae</name>
    <dbReference type="NCBI Taxonomy" id="63821"/>
    <lineage>
        <taxon>Eukaryota</taxon>
        <taxon>Fungi</taxon>
        <taxon>Dikarya</taxon>
        <taxon>Ascomycota</taxon>
        <taxon>Pezizomycotina</taxon>
        <taxon>Eurotiomycetes</taxon>
        <taxon>Eurotiomycetidae</taxon>
        <taxon>Eurotiales</taxon>
        <taxon>Aspergillaceae</taxon>
        <taxon>Penicillium</taxon>
    </lineage>
</organism>
<dbReference type="Gene3D" id="3.90.360.10">
    <property type="entry name" value="Histone acetyl transferase 1 (HAT1), N-terminal domain"/>
    <property type="match status" value="1"/>
</dbReference>
<dbReference type="InterPro" id="IPR021858">
    <property type="entry name" value="Fun_TF"/>
</dbReference>
<evidence type="ECO:0000256" key="12">
    <source>
        <dbReference type="ARBA" id="ARBA00023204"/>
    </source>
</evidence>
<reference evidence="20" key="1">
    <citation type="submission" date="2022-12" db="EMBL/GenBank/DDBJ databases">
        <authorList>
            <person name="Petersen C."/>
        </authorList>
    </citation>
    <scope>NUCLEOTIDE SEQUENCE</scope>
    <source>
        <strain evidence="20">IBT 16125</strain>
    </source>
</reference>
<comment type="caution">
    <text evidence="20">The sequence shown here is derived from an EMBL/GenBank/DDBJ whole genome shotgun (WGS) entry which is preliminary data.</text>
</comment>
<feature type="compositionally biased region" description="Acidic residues" evidence="18">
    <location>
        <begin position="1032"/>
        <end position="1041"/>
    </location>
</feature>
<dbReference type="Pfam" id="PF11951">
    <property type="entry name" value="Fungal_trans_2"/>
    <property type="match status" value="1"/>
</dbReference>
<comment type="catalytic activity">
    <reaction evidence="15">
        <text>L-lysyl-[protein] + acetyl-CoA = N(6)-acetyl-L-lysyl-[protein] + CoA + H(+)</text>
        <dbReference type="Rhea" id="RHEA:45948"/>
        <dbReference type="Rhea" id="RHEA-COMP:9752"/>
        <dbReference type="Rhea" id="RHEA-COMP:10731"/>
        <dbReference type="ChEBI" id="CHEBI:15378"/>
        <dbReference type="ChEBI" id="CHEBI:29969"/>
        <dbReference type="ChEBI" id="CHEBI:57287"/>
        <dbReference type="ChEBI" id="CHEBI:57288"/>
        <dbReference type="ChEBI" id="CHEBI:61930"/>
        <dbReference type="EC" id="2.3.1.48"/>
    </reaction>
</comment>
<dbReference type="Gene3D" id="3.40.630.30">
    <property type="match status" value="1"/>
</dbReference>
<evidence type="ECO:0000256" key="1">
    <source>
        <dbReference type="ARBA" id="ARBA00004123"/>
    </source>
</evidence>
<keyword evidence="7" id="KW-0808">Transferase</keyword>
<keyword evidence="14" id="KW-0012">Acyltransferase</keyword>
<dbReference type="AlphaFoldDB" id="A0AAD6C3B3"/>
<dbReference type="RefSeq" id="XP_056764785.1">
    <property type="nucleotide sequence ID" value="XM_056911959.1"/>
</dbReference>
<feature type="compositionally biased region" description="Basic and acidic residues" evidence="18">
    <location>
        <begin position="80"/>
        <end position="90"/>
    </location>
</feature>
<protein>
    <recommendedName>
        <fullName evidence="5">Histone acetyltransferase type B catalytic subunit</fullName>
        <ecNumber evidence="4">2.3.1.48</ecNumber>
    </recommendedName>
</protein>
<dbReference type="GO" id="GO:0005634">
    <property type="term" value="C:nucleus"/>
    <property type="evidence" value="ECO:0007669"/>
    <property type="project" value="UniProtKB-SubCell"/>
</dbReference>
<gene>
    <name evidence="20" type="ORF">N7458_008577</name>
</gene>
<dbReference type="Pfam" id="PF10394">
    <property type="entry name" value="Hat1_N"/>
    <property type="match status" value="1"/>
</dbReference>
<evidence type="ECO:0000259" key="19">
    <source>
        <dbReference type="Pfam" id="PF10394"/>
    </source>
</evidence>
<comment type="function">
    <text evidence="16">Catalytic component of the histone acetylase B (HAT-B) complex. Acetylates 'Lys-12' of histone H4 which is required for telomeric silencing. Has intrinsic substrate specificity that modifies lysine in recognition sequence GXGKXG. Involved in DNA double-strand break repair.</text>
</comment>